<feature type="region of interest" description="Disordered" evidence="7">
    <location>
        <begin position="359"/>
        <end position="380"/>
    </location>
</feature>
<dbReference type="GO" id="GO:0005815">
    <property type="term" value="C:microtubule organizing center"/>
    <property type="evidence" value="ECO:0007669"/>
    <property type="project" value="UniProtKB-SubCell"/>
</dbReference>
<dbReference type="OMA" id="GWLRYAT"/>
<dbReference type="HOGENOM" id="CLU_003479_0_0_1"/>
<dbReference type="InParanoid" id="A8N8S8"/>
<dbReference type="InterPro" id="IPR019528">
    <property type="entry name" value="PACT_domain"/>
</dbReference>
<evidence type="ECO:0000259" key="8">
    <source>
        <dbReference type="Pfam" id="PF10495"/>
    </source>
</evidence>
<dbReference type="eggNOG" id="ENOG502S2EF">
    <property type="taxonomic scope" value="Eukaryota"/>
</dbReference>
<organism evidence="9 10">
    <name type="scientific">Coprinopsis cinerea (strain Okayama-7 / 130 / ATCC MYA-4618 / FGSC 9003)</name>
    <name type="common">Inky cap fungus</name>
    <name type="synonym">Hormographiella aspergillata</name>
    <dbReference type="NCBI Taxonomy" id="240176"/>
    <lineage>
        <taxon>Eukaryota</taxon>
        <taxon>Fungi</taxon>
        <taxon>Dikarya</taxon>
        <taxon>Basidiomycota</taxon>
        <taxon>Agaricomycotina</taxon>
        <taxon>Agaricomycetes</taxon>
        <taxon>Agaricomycetidae</taxon>
        <taxon>Agaricales</taxon>
        <taxon>Agaricineae</taxon>
        <taxon>Psathyrellaceae</taxon>
        <taxon>Coprinopsis</taxon>
    </lineage>
</organism>
<feature type="compositionally biased region" description="Low complexity" evidence="7">
    <location>
        <begin position="90"/>
        <end position="99"/>
    </location>
</feature>
<evidence type="ECO:0000313" key="9">
    <source>
        <dbReference type="EMBL" id="EAU90419.2"/>
    </source>
</evidence>
<sequence>MTPTPAFPRARARFDLPPPPSDLLQTPAPRSIAEDDDLTTPATRRRSFLLSIVNSSSRPRMKTGTPHPNRFVPATPSIAESTPRAEVEESGSASTASGGPALRAAFAGLTPRPRAPIGNARRISHPLSQTITADSPHTSDSESQSAAGPPSAIRRWGTPQAVNSPYDGLNDKASFVSTASSHDLTTHHRVNTSFDPAMGFGTAAQGHGVGRFNAGKLNNYLHSLNRKLQEENEALLARLRKVEEEKGSPSADREELSMESNRRFSGASRRVSAGGTLDHVQEDMAESWLEEKAELEEMVEGLKGEAEKYLEEKEEVEKELEKEREERQRDKERWEERMKEAEDGVAKILADLEKRLSAAQNKVEATEERTSQQLKEAEREMEALRGELDEATERADKAERLLENGKDLGGALKEANERVTQVMGDLRNANSQIKELEEEVVRADHRIDELEKELAEDKDVIANLEEEVASQTDALEKEHEKVKTLENSLTELENELNATKEYVNELEEGATIAVEQIEKLEHDLAQAQETIDAMTAAEENTAKMIKDLEEENQRAQDLHSQLEEALHQAESKASEDADTISELESKVSSLERERDRWKQLADAPREPSLKLENGPTEEELEALEHELDDAHKEIARLKATLAQSPARKALDKAKDAKIELLEREKEELLERNKALRMTLNETQTPGRVTNSSMMSPIHRHVLSMSIRAPRTPGAPLRDLSWLNSTAHDPSVSPLIAEINRLQHELEVANESIDDKLDKLEDAGLGVVGLTRKLEDARARISELEDELARLSRKEDRQMRRLSRARCKKCNIKLDFQRLTADESMTDISRDTIATEPPTPPTRTTEALREQLYAANASLEHLREEMEELQADNKRLGGQIRNAKAEIKRANESKRVGDSVHGELEKAKETIAELEDALAAERAKLRAITAEQANVEKEKKAVLKNLRLTESDMEEVKNQLQKLKRENHELEKELRLNSTAEQKARLLETKVAENLETIAQLRQERSLLATDHKSLQQRYSELADTVNRLREEHAAHSTSHDQRRHKLDLQVLEIEELKQALDARSSQLQKAEQEKERIASEKSDVARTVASLEADLRRVRRDAEAFGRDLKSLKAEKERLELKLKDEVAKGERAKKQSSTQVKLLNEQLESQKRKLARAMEEFENHVCTGADEAQISALKIKHHKECKGLMVQIKYLKAKFTRESSFREDLAYQKNYLLELLGRSEKSERKIYASIARIGFPVAPSQPKLGRRLKSIAHLIVFVNRTQKGSSEWRRERTAKASINAALEDVRRRRAIGSS</sequence>
<keyword evidence="2" id="KW-0963">Cytoplasm</keyword>
<feature type="region of interest" description="Disordered" evidence="7">
    <location>
        <begin position="130"/>
        <end position="165"/>
    </location>
</feature>
<evidence type="ECO:0000256" key="3">
    <source>
        <dbReference type="ARBA" id="ARBA00022553"/>
    </source>
</evidence>
<gene>
    <name evidence="9" type="ORF">CC1G_00803</name>
</gene>
<feature type="compositionally biased region" description="Basic and acidic residues" evidence="7">
    <location>
        <begin position="240"/>
        <end position="262"/>
    </location>
</feature>
<keyword evidence="4 6" id="KW-0175">Coiled coil</keyword>
<keyword evidence="10" id="KW-1185">Reference proteome</keyword>
<dbReference type="Gene3D" id="1.10.287.1490">
    <property type="match status" value="1"/>
</dbReference>
<dbReference type="KEGG" id="cci:CC1G_00803"/>
<feature type="coiled-coil region" evidence="6">
    <location>
        <begin position="738"/>
        <end position="800"/>
    </location>
</feature>
<feature type="region of interest" description="Disordered" evidence="7">
    <location>
        <begin position="311"/>
        <end position="340"/>
    </location>
</feature>
<evidence type="ECO:0000256" key="4">
    <source>
        <dbReference type="ARBA" id="ARBA00023054"/>
    </source>
</evidence>
<comment type="subcellular location">
    <subcellularLocation>
        <location evidence="1">Cytoplasm</location>
        <location evidence="1">Cytoskeleton</location>
        <location evidence="1">Microtubule organizing center</location>
    </subcellularLocation>
</comment>
<evidence type="ECO:0000256" key="5">
    <source>
        <dbReference type="ARBA" id="ARBA00023212"/>
    </source>
</evidence>
<dbReference type="RefSeq" id="XP_001831256.2">
    <property type="nucleotide sequence ID" value="XM_001831204.2"/>
</dbReference>
<keyword evidence="3" id="KW-0597">Phosphoprotein</keyword>
<dbReference type="EMBL" id="AACS02000007">
    <property type="protein sequence ID" value="EAU90419.2"/>
    <property type="molecule type" value="Genomic_DNA"/>
</dbReference>
<accession>A8N8S8</accession>
<dbReference type="SUPFAM" id="SSF90257">
    <property type="entry name" value="Myosin rod fragments"/>
    <property type="match status" value="1"/>
</dbReference>
<reference evidence="9 10" key="1">
    <citation type="journal article" date="2010" name="Proc. Natl. Acad. Sci. U.S.A.">
        <title>Insights into evolution of multicellular fungi from the assembled chromosomes of the mushroom Coprinopsis cinerea (Coprinus cinereus).</title>
        <authorList>
            <person name="Stajich J.E."/>
            <person name="Wilke S.K."/>
            <person name="Ahren D."/>
            <person name="Au C.H."/>
            <person name="Birren B.W."/>
            <person name="Borodovsky M."/>
            <person name="Burns C."/>
            <person name="Canback B."/>
            <person name="Casselton L.A."/>
            <person name="Cheng C.K."/>
            <person name="Deng J."/>
            <person name="Dietrich F.S."/>
            <person name="Fargo D.C."/>
            <person name="Farman M.L."/>
            <person name="Gathman A.C."/>
            <person name="Goldberg J."/>
            <person name="Guigo R."/>
            <person name="Hoegger P.J."/>
            <person name="Hooker J.B."/>
            <person name="Huggins A."/>
            <person name="James T.Y."/>
            <person name="Kamada T."/>
            <person name="Kilaru S."/>
            <person name="Kodira C."/>
            <person name="Kues U."/>
            <person name="Kupfer D."/>
            <person name="Kwan H.S."/>
            <person name="Lomsadze A."/>
            <person name="Li W."/>
            <person name="Lilly W.W."/>
            <person name="Ma L.J."/>
            <person name="Mackey A.J."/>
            <person name="Manning G."/>
            <person name="Martin F."/>
            <person name="Muraguchi H."/>
            <person name="Natvig D.O."/>
            <person name="Palmerini H."/>
            <person name="Ramesh M.A."/>
            <person name="Rehmeyer C.J."/>
            <person name="Roe B.A."/>
            <person name="Shenoy N."/>
            <person name="Stanke M."/>
            <person name="Ter-Hovhannisyan V."/>
            <person name="Tunlid A."/>
            <person name="Velagapudi R."/>
            <person name="Vision T.J."/>
            <person name="Zeng Q."/>
            <person name="Zolan M.E."/>
            <person name="Pukkila P.J."/>
        </authorList>
    </citation>
    <scope>NUCLEOTIDE SEQUENCE [LARGE SCALE GENOMIC DNA]</scope>
    <source>
        <strain evidence="10">Okayama-7 / 130 / ATCC MYA-4618 / FGSC 9003</strain>
    </source>
</reference>
<feature type="region of interest" description="Disordered" evidence="7">
    <location>
        <begin position="567"/>
        <end position="615"/>
    </location>
</feature>
<evidence type="ECO:0000256" key="6">
    <source>
        <dbReference type="SAM" id="Coils"/>
    </source>
</evidence>
<name>A8N8S8_COPC7</name>
<dbReference type="GO" id="GO:0005737">
    <property type="term" value="C:cytoplasm"/>
    <property type="evidence" value="ECO:0007669"/>
    <property type="project" value="UniProtKB-ARBA"/>
</dbReference>
<keyword evidence="5" id="KW-0206">Cytoskeleton</keyword>
<evidence type="ECO:0000256" key="1">
    <source>
        <dbReference type="ARBA" id="ARBA00004267"/>
    </source>
</evidence>
<proteinExistence type="predicted"/>
<dbReference type="OrthoDB" id="2020852at2759"/>
<comment type="caution">
    <text evidence="9">The sequence shown here is derived from an EMBL/GenBank/DDBJ whole genome shotgun (WGS) entry which is preliminary data.</text>
</comment>
<feature type="domain" description="Pericentrin/AKAP-450 centrosomal targeting" evidence="8">
    <location>
        <begin position="1199"/>
        <end position="1273"/>
    </location>
</feature>
<dbReference type="VEuPathDB" id="FungiDB:CC1G_00803"/>
<evidence type="ECO:0000256" key="7">
    <source>
        <dbReference type="SAM" id="MobiDB-lite"/>
    </source>
</evidence>
<dbReference type="PANTHER" id="PTHR23159:SF31">
    <property type="entry name" value="CENTROSOME-ASSOCIATED PROTEIN CEP250 ISOFORM X1"/>
    <property type="match status" value="1"/>
</dbReference>
<protein>
    <recommendedName>
        <fullName evidence="8">Pericentrin/AKAP-450 centrosomal targeting domain-containing protein</fullName>
    </recommendedName>
</protein>
<feature type="compositionally biased region" description="Polar residues" evidence="7">
    <location>
        <begin position="130"/>
        <end position="146"/>
    </location>
</feature>
<evidence type="ECO:0000313" key="10">
    <source>
        <dbReference type="Proteomes" id="UP000001861"/>
    </source>
</evidence>
<evidence type="ECO:0000256" key="2">
    <source>
        <dbReference type="ARBA" id="ARBA00022490"/>
    </source>
</evidence>
<feature type="coiled-coil region" evidence="6">
    <location>
        <begin position="844"/>
        <end position="1165"/>
    </location>
</feature>
<feature type="region of interest" description="Disordered" evidence="7">
    <location>
        <begin position="1"/>
        <end position="99"/>
    </location>
</feature>
<dbReference type="GeneID" id="6007720"/>
<dbReference type="Proteomes" id="UP000001861">
    <property type="component" value="Unassembled WGS sequence"/>
</dbReference>
<feature type="compositionally biased region" description="Basic and acidic residues" evidence="7">
    <location>
        <begin position="364"/>
        <end position="380"/>
    </location>
</feature>
<dbReference type="PANTHER" id="PTHR23159">
    <property type="entry name" value="CENTROSOMAL PROTEIN 2"/>
    <property type="match status" value="1"/>
</dbReference>
<feature type="compositionally biased region" description="Basic and acidic residues" evidence="7">
    <location>
        <begin position="583"/>
        <end position="609"/>
    </location>
</feature>
<dbReference type="Pfam" id="PF10495">
    <property type="entry name" value="PACT_coil_coil"/>
    <property type="match status" value="1"/>
</dbReference>
<feature type="region of interest" description="Disordered" evidence="7">
    <location>
        <begin position="240"/>
        <end position="275"/>
    </location>
</feature>